<dbReference type="AlphaFoldDB" id="F0SLB7"/>
<gene>
    <name evidence="3" type="ordered locus">Plabr_4451</name>
</gene>
<evidence type="ECO:0008006" key="5">
    <source>
        <dbReference type="Google" id="ProtNLM"/>
    </source>
</evidence>
<dbReference type="eggNOG" id="COG0457">
    <property type="taxonomic scope" value="Bacteria"/>
</dbReference>
<keyword evidence="1" id="KW-0677">Repeat</keyword>
<proteinExistence type="predicted"/>
<reference evidence="4" key="1">
    <citation type="submission" date="2011-02" db="EMBL/GenBank/DDBJ databases">
        <title>The complete genome of Planctomyces brasiliensis DSM 5305.</title>
        <authorList>
            <person name="Lucas S."/>
            <person name="Copeland A."/>
            <person name="Lapidus A."/>
            <person name="Bruce D."/>
            <person name="Goodwin L."/>
            <person name="Pitluck S."/>
            <person name="Kyrpides N."/>
            <person name="Mavromatis K."/>
            <person name="Pagani I."/>
            <person name="Ivanova N."/>
            <person name="Ovchinnikova G."/>
            <person name="Lu M."/>
            <person name="Detter J.C."/>
            <person name="Han C."/>
            <person name="Land M."/>
            <person name="Hauser L."/>
            <person name="Markowitz V."/>
            <person name="Cheng J.-F."/>
            <person name="Hugenholtz P."/>
            <person name="Woyke T."/>
            <person name="Wu D."/>
            <person name="Tindall B."/>
            <person name="Pomrenke H.G."/>
            <person name="Brambilla E."/>
            <person name="Klenk H.-P."/>
            <person name="Eisen J.A."/>
        </authorList>
    </citation>
    <scope>NUCLEOTIDE SEQUENCE [LARGE SCALE GENOMIC DNA]</scope>
    <source>
        <strain evidence="4">ATCC 49424 / DSM 5305 / JCM 21570 / NBRC 103401 / IFAM 1448</strain>
    </source>
</reference>
<dbReference type="SUPFAM" id="SSF48452">
    <property type="entry name" value="TPR-like"/>
    <property type="match status" value="2"/>
</dbReference>
<evidence type="ECO:0000313" key="4">
    <source>
        <dbReference type="Proteomes" id="UP000006860"/>
    </source>
</evidence>
<keyword evidence="4" id="KW-1185">Reference proteome</keyword>
<dbReference type="EMBL" id="CP002546">
    <property type="protein sequence ID" value="ADY62023.1"/>
    <property type="molecule type" value="Genomic_DNA"/>
</dbReference>
<dbReference type="InterPro" id="IPR019734">
    <property type="entry name" value="TPR_rpt"/>
</dbReference>
<dbReference type="SMART" id="SM00028">
    <property type="entry name" value="TPR"/>
    <property type="match status" value="3"/>
</dbReference>
<protein>
    <recommendedName>
        <fullName evidence="5">Tetratricopeptide TPR_1 repeat-containing protein</fullName>
    </recommendedName>
</protein>
<dbReference type="PANTHER" id="PTHR45641">
    <property type="entry name" value="TETRATRICOPEPTIDE REPEAT PROTEIN (AFU_ORTHOLOGUE AFUA_6G03870)"/>
    <property type="match status" value="1"/>
</dbReference>
<accession>F0SLB7</accession>
<dbReference type="HOGENOM" id="CLU_422656_0_0_0"/>
<keyword evidence="2" id="KW-0802">TPR repeat</keyword>
<sequence length="648" mass="72214">MSREPKTDPEISLLDNARALAANGHSSEARSMFRNVLQKTSPTDPAQSSMRVSALAGLIELAARNGQPQRTGESVSFLRDEIDFLSQRTLPESTIDSIAAQLNTVCESLGGLRRWKEIKQISRMVVRLAADERPESLAHRIRGLNNLGSALLAEARYDDAVHIWQCAIKDYSHKVGPLTLSPLATIHNNLGELRRLQYRLPSAVEHHAEAVRLRSECFPEGNVLVRQSLFNYAQVLAESKLFPAAVGPLQQLLDSLPSLDEADTPELLRATLLKCRVQLDTGKWESAESLVDQLVRVISRSQNAVPRFELEAHLLRLETALLLQKQNVIRSETDRIAELLQTHKASDTALEGRFQYLLAGMSTEASEEPVESREAHAQHALRIFRTRLPRNHAQTADGVFQLAQVFVVTQRGQRATQTANSAMAIYEQSFGETSIPMLHALIRVARVVLARNQFRNTRPLLKLGLRLKREHSENVSPLVTFEIYDLLARMYAGLQKPKPAAYFARAAWQTAVNELEFPPALETPLADRALELSRQAHHQTAALPVANRRIELLTASHHAGHPCVAEATEDLARLAEQAGDYDRAAETLSKVLPVRCHELGEDSDEALELIEYAAELNRRAGRSEQAEELDQQAQQITQKASHVLSDLL</sequence>
<evidence type="ECO:0000256" key="2">
    <source>
        <dbReference type="ARBA" id="ARBA00022803"/>
    </source>
</evidence>
<organism evidence="3 4">
    <name type="scientific">Rubinisphaera brasiliensis (strain ATCC 49424 / DSM 5305 / JCM 21570 / IAM 15109 / NBRC 103401 / IFAM 1448)</name>
    <name type="common">Planctomyces brasiliensis</name>
    <dbReference type="NCBI Taxonomy" id="756272"/>
    <lineage>
        <taxon>Bacteria</taxon>
        <taxon>Pseudomonadati</taxon>
        <taxon>Planctomycetota</taxon>
        <taxon>Planctomycetia</taxon>
        <taxon>Planctomycetales</taxon>
        <taxon>Planctomycetaceae</taxon>
        <taxon>Rubinisphaera</taxon>
    </lineage>
</organism>
<dbReference type="Proteomes" id="UP000006860">
    <property type="component" value="Chromosome"/>
</dbReference>
<dbReference type="KEGG" id="pbs:Plabr_4451"/>
<evidence type="ECO:0000256" key="1">
    <source>
        <dbReference type="ARBA" id="ARBA00022737"/>
    </source>
</evidence>
<dbReference type="STRING" id="756272.Plabr_4451"/>
<name>F0SLB7_RUBBR</name>
<dbReference type="Gene3D" id="1.25.40.10">
    <property type="entry name" value="Tetratricopeptide repeat domain"/>
    <property type="match status" value="3"/>
</dbReference>
<dbReference type="InterPro" id="IPR011990">
    <property type="entry name" value="TPR-like_helical_dom_sf"/>
</dbReference>
<evidence type="ECO:0000313" key="3">
    <source>
        <dbReference type="EMBL" id="ADY62023.1"/>
    </source>
</evidence>